<protein>
    <submittedName>
        <fullName evidence="1">Uncharacterized protein</fullName>
    </submittedName>
</protein>
<proteinExistence type="predicted"/>
<dbReference type="AlphaFoldDB" id="L1MM85"/>
<gene>
    <name evidence="1" type="ORF">HMPREF9997_00364</name>
</gene>
<comment type="caution">
    <text evidence="1">The sequence shown here is derived from an EMBL/GenBank/DDBJ whole genome shotgun (WGS) entry which is preliminary data.</text>
</comment>
<accession>L1MM85</accession>
<dbReference type="HOGENOM" id="CLU_3232318_0_0_11"/>
<name>L1MM85_9CORY</name>
<sequence>MGGASELHHSSSALIGNIITCAAFCGVYGKNAGGAWSRQRMMS</sequence>
<reference evidence="1 2" key="1">
    <citation type="submission" date="2012-05" db="EMBL/GenBank/DDBJ databases">
        <authorList>
            <person name="Weinstock G."/>
            <person name="Sodergren E."/>
            <person name="Lobos E.A."/>
            <person name="Fulton L."/>
            <person name="Fulton R."/>
            <person name="Courtney L."/>
            <person name="Fronick C."/>
            <person name="O'Laughlin M."/>
            <person name="Godfrey J."/>
            <person name="Wilson R.M."/>
            <person name="Miner T."/>
            <person name="Farmer C."/>
            <person name="Delehaunty K."/>
            <person name="Cordes M."/>
            <person name="Minx P."/>
            <person name="Tomlinson C."/>
            <person name="Chen J."/>
            <person name="Wollam A."/>
            <person name="Pepin K.H."/>
            <person name="Bhonagiri V."/>
            <person name="Zhang X."/>
            <person name="Suruliraj S."/>
            <person name="Warren W."/>
            <person name="Mitreva M."/>
            <person name="Mardis E.R."/>
            <person name="Wilson R.K."/>
        </authorList>
    </citation>
    <scope>NUCLEOTIDE SEQUENCE [LARGE SCALE GENOMIC DNA]</scope>
    <source>
        <strain evidence="1 2">F0235</strain>
    </source>
</reference>
<keyword evidence="2" id="KW-1185">Reference proteome</keyword>
<organism evidence="1 2">
    <name type="scientific">Corynebacterium durum F0235</name>
    <dbReference type="NCBI Taxonomy" id="1035195"/>
    <lineage>
        <taxon>Bacteria</taxon>
        <taxon>Bacillati</taxon>
        <taxon>Actinomycetota</taxon>
        <taxon>Actinomycetes</taxon>
        <taxon>Mycobacteriales</taxon>
        <taxon>Corynebacteriaceae</taxon>
        <taxon>Corynebacterium</taxon>
    </lineage>
</organism>
<evidence type="ECO:0000313" key="1">
    <source>
        <dbReference type="EMBL" id="EKX92079.1"/>
    </source>
</evidence>
<evidence type="ECO:0000313" key="2">
    <source>
        <dbReference type="Proteomes" id="UP000010445"/>
    </source>
</evidence>
<dbReference type="EMBL" id="AMEM01000007">
    <property type="protein sequence ID" value="EKX92079.1"/>
    <property type="molecule type" value="Genomic_DNA"/>
</dbReference>
<dbReference type="Proteomes" id="UP000010445">
    <property type="component" value="Unassembled WGS sequence"/>
</dbReference>